<feature type="compositionally biased region" description="Polar residues" evidence="1">
    <location>
        <begin position="501"/>
        <end position="513"/>
    </location>
</feature>
<dbReference type="Gene3D" id="1.25.40.10">
    <property type="entry name" value="Tetratricopeptide repeat domain"/>
    <property type="match status" value="1"/>
</dbReference>
<feature type="compositionally biased region" description="Low complexity" evidence="1">
    <location>
        <begin position="487"/>
        <end position="497"/>
    </location>
</feature>
<evidence type="ECO:0000256" key="1">
    <source>
        <dbReference type="SAM" id="MobiDB-lite"/>
    </source>
</evidence>
<dbReference type="InterPro" id="IPR011990">
    <property type="entry name" value="TPR-like_helical_dom_sf"/>
</dbReference>
<sequence>MSARFVHGLKLRPLTTSTFAPRPQSLPSSSRAVATSLTFDEFTHASTPAPEPSPTELLVAAKTRDLLGSLERGDSNPSRPWGHYVDLLNYMGLEKLPLELHQVVLRKCVPPASVVRAASARENRARFFPHAPHAYENRLQTVMKNIRSAGWHAELDDYHFILEQFAAVGHYVGSRRILQEMAYAGIQPQPKTYSLCLQALAHRLTLSYSKVKYPALIDETTKMARDLIQDMRTRKLPFTSVNVDLAIRVLRETVDEKGFDELIKFSYGIDLAYPDCLPLEVIEQQAAPEDASLEVLRPPIYPLQPLSTPALNMIIDMLGRTGRISKMVQAFEVLSQPIPKSGQSPTSLFDEDEDDTPVNPPSGPDPIHPLPFAPPNTTTFQFLIKHAARKGHAVFARHYLVQAMHLDRETDARLKRDLNMFLSVFGLSNWKKQVELMRWTLRMIRRTLRRKRKDLHWYTYKRLTRYGQGTALGGDVSSGVSESRETSQASQALSLAADVVQETSSANPSSQGNVLRKDSAPAPSTFSPSIAQVDPPAESSNVVRPLTPPTPSSQHSGRTSESSVFDLDIDSDYSHSAAPTPHSHVEVVLGRTVHRIKERLGRRVWSGKNVWLAQEQARVPVNKEFWKEAVNFVVPNATKLRRARDQRQTRPKWS</sequence>
<reference evidence="2" key="1">
    <citation type="submission" date="2022-01" db="EMBL/GenBank/DDBJ databases">
        <title>Comparative genomics reveals a dynamic genome evolution in the ectomycorrhizal milk-cap (Lactarius) mushrooms.</title>
        <authorList>
            <consortium name="DOE Joint Genome Institute"/>
            <person name="Lebreton A."/>
            <person name="Tang N."/>
            <person name="Kuo A."/>
            <person name="LaButti K."/>
            <person name="Drula E."/>
            <person name="Barry K."/>
            <person name="Clum A."/>
            <person name="Lipzen A."/>
            <person name="Mousain D."/>
            <person name="Ng V."/>
            <person name="Wang R."/>
            <person name="Wang X."/>
            <person name="Dai Y."/>
            <person name="Henrissat B."/>
            <person name="Grigoriev I.V."/>
            <person name="Guerin-Laguette A."/>
            <person name="Yu F."/>
            <person name="Martin F.M."/>
        </authorList>
    </citation>
    <scope>NUCLEOTIDE SEQUENCE</scope>
    <source>
        <strain evidence="2">QP</strain>
    </source>
</reference>
<name>A0AAD4LPI3_9AGAM</name>
<feature type="compositionally biased region" description="Polar residues" evidence="1">
    <location>
        <begin position="552"/>
        <end position="562"/>
    </location>
</feature>
<organism evidence="2 3">
    <name type="scientific">Lactarius akahatsu</name>
    <dbReference type="NCBI Taxonomy" id="416441"/>
    <lineage>
        <taxon>Eukaryota</taxon>
        <taxon>Fungi</taxon>
        <taxon>Dikarya</taxon>
        <taxon>Basidiomycota</taxon>
        <taxon>Agaricomycotina</taxon>
        <taxon>Agaricomycetes</taxon>
        <taxon>Russulales</taxon>
        <taxon>Russulaceae</taxon>
        <taxon>Lactarius</taxon>
    </lineage>
</organism>
<accession>A0AAD4LPI3</accession>
<comment type="caution">
    <text evidence="2">The sequence shown here is derived from an EMBL/GenBank/DDBJ whole genome shotgun (WGS) entry which is preliminary data.</text>
</comment>
<protein>
    <submittedName>
        <fullName evidence="2">Uncharacterized protein</fullName>
    </submittedName>
</protein>
<dbReference type="EMBL" id="JAKELL010000004">
    <property type="protein sequence ID" value="KAH8999364.1"/>
    <property type="molecule type" value="Genomic_DNA"/>
</dbReference>
<keyword evidence="3" id="KW-1185">Reference proteome</keyword>
<gene>
    <name evidence="2" type="ORF">EDB92DRAFT_1813122</name>
</gene>
<proteinExistence type="predicted"/>
<dbReference type="Proteomes" id="UP001201163">
    <property type="component" value="Unassembled WGS sequence"/>
</dbReference>
<feature type="region of interest" description="Disordered" evidence="1">
    <location>
        <begin position="471"/>
        <end position="562"/>
    </location>
</feature>
<feature type="region of interest" description="Disordered" evidence="1">
    <location>
        <begin position="337"/>
        <end position="365"/>
    </location>
</feature>
<dbReference type="AlphaFoldDB" id="A0AAD4LPI3"/>
<evidence type="ECO:0000313" key="3">
    <source>
        <dbReference type="Proteomes" id="UP001201163"/>
    </source>
</evidence>
<evidence type="ECO:0000313" key="2">
    <source>
        <dbReference type="EMBL" id="KAH8999364.1"/>
    </source>
</evidence>